<dbReference type="InterPro" id="IPR012910">
    <property type="entry name" value="Plug_dom"/>
</dbReference>
<reference evidence="14" key="1">
    <citation type="journal article" date="2019" name="Int. J. Syst. Evol. Microbiol.">
        <title>The Global Catalogue of Microorganisms (GCM) 10K type strain sequencing project: providing services to taxonomists for standard genome sequencing and annotation.</title>
        <authorList>
            <consortium name="The Broad Institute Genomics Platform"/>
            <consortium name="The Broad Institute Genome Sequencing Center for Infectious Disease"/>
            <person name="Wu L."/>
            <person name="Ma J."/>
        </authorList>
    </citation>
    <scope>NUCLEOTIDE SEQUENCE [LARGE SCALE GENOMIC DNA]</scope>
    <source>
        <strain evidence="14">CGMCC 1.13718</strain>
    </source>
</reference>
<dbReference type="Proteomes" id="UP001596425">
    <property type="component" value="Unassembled WGS sequence"/>
</dbReference>
<dbReference type="Pfam" id="PF00593">
    <property type="entry name" value="TonB_dep_Rec_b-barrel"/>
    <property type="match status" value="1"/>
</dbReference>
<evidence type="ECO:0000259" key="12">
    <source>
        <dbReference type="Pfam" id="PF07715"/>
    </source>
</evidence>
<dbReference type="Gene3D" id="2.40.170.20">
    <property type="entry name" value="TonB-dependent receptor, beta-barrel domain"/>
    <property type="match status" value="1"/>
</dbReference>
<dbReference type="InterPro" id="IPR036942">
    <property type="entry name" value="Beta-barrel_TonB_sf"/>
</dbReference>
<accession>A0ABW1YN56</accession>
<comment type="caution">
    <text evidence="13">The sequence shown here is derived from an EMBL/GenBank/DDBJ whole genome shotgun (WGS) entry which is preliminary data.</text>
</comment>
<dbReference type="PANTHER" id="PTHR40980">
    <property type="entry name" value="PLUG DOMAIN-CONTAINING PROTEIN"/>
    <property type="match status" value="1"/>
</dbReference>
<comment type="similarity">
    <text evidence="8 9">Belongs to the TonB-dependent receptor family.</text>
</comment>
<dbReference type="EMBL" id="JBHSVR010000001">
    <property type="protein sequence ID" value="MFC6634182.1"/>
    <property type="molecule type" value="Genomic_DNA"/>
</dbReference>
<dbReference type="RefSeq" id="WP_193189935.1">
    <property type="nucleotide sequence ID" value="NZ_JACZFR010000009.1"/>
</dbReference>
<dbReference type="Gene3D" id="2.170.130.10">
    <property type="entry name" value="TonB-dependent receptor, plug domain"/>
    <property type="match status" value="1"/>
</dbReference>
<evidence type="ECO:0000256" key="5">
    <source>
        <dbReference type="ARBA" id="ARBA00023077"/>
    </source>
</evidence>
<evidence type="ECO:0000256" key="2">
    <source>
        <dbReference type="ARBA" id="ARBA00022448"/>
    </source>
</evidence>
<feature type="domain" description="TonB-dependent receptor plug" evidence="12">
    <location>
        <begin position="66"/>
        <end position="167"/>
    </location>
</feature>
<keyword evidence="5 9" id="KW-0798">TonB box</keyword>
<keyword evidence="10" id="KW-0732">Signal</keyword>
<evidence type="ECO:0000256" key="8">
    <source>
        <dbReference type="PROSITE-ProRule" id="PRU01360"/>
    </source>
</evidence>
<name>A0ABW1YN56_9GAMM</name>
<dbReference type="CDD" id="cd01347">
    <property type="entry name" value="ligand_gated_channel"/>
    <property type="match status" value="1"/>
</dbReference>
<keyword evidence="14" id="KW-1185">Reference proteome</keyword>
<evidence type="ECO:0000313" key="13">
    <source>
        <dbReference type="EMBL" id="MFC6634182.1"/>
    </source>
</evidence>
<keyword evidence="3 8" id="KW-1134">Transmembrane beta strand</keyword>
<evidence type="ECO:0000313" key="14">
    <source>
        <dbReference type="Proteomes" id="UP001596425"/>
    </source>
</evidence>
<organism evidence="13 14">
    <name type="scientific">Microbulbifer taiwanensis</name>
    <dbReference type="NCBI Taxonomy" id="986746"/>
    <lineage>
        <taxon>Bacteria</taxon>
        <taxon>Pseudomonadati</taxon>
        <taxon>Pseudomonadota</taxon>
        <taxon>Gammaproteobacteria</taxon>
        <taxon>Cellvibrionales</taxon>
        <taxon>Microbulbiferaceae</taxon>
        <taxon>Microbulbifer</taxon>
    </lineage>
</organism>
<dbReference type="PROSITE" id="PS52016">
    <property type="entry name" value="TONB_DEPENDENT_REC_3"/>
    <property type="match status" value="1"/>
</dbReference>
<keyword evidence="4 8" id="KW-0812">Transmembrane</keyword>
<dbReference type="NCBIfam" id="TIGR01782">
    <property type="entry name" value="TonB-Xanth-Caul"/>
    <property type="match status" value="1"/>
</dbReference>
<proteinExistence type="inferred from homology"/>
<evidence type="ECO:0000256" key="7">
    <source>
        <dbReference type="ARBA" id="ARBA00023237"/>
    </source>
</evidence>
<feature type="signal peptide" evidence="10">
    <location>
        <begin position="1"/>
        <end position="20"/>
    </location>
</feature>
<evidence type="ECO:0000256" key="6">
    <source>
        <dbReference type="ARBA" id="ARBA00023136"/>
    </source>
</evidence>
<gene>
    <name evidence="13" type="ORF">ACFQBM_12860</name>
</gene>
<evidence type="ECO:0000256" key="1">
    <source>
        <dbReference type="ARBA" id="ARBA00004571"/>
    </source>
</evidence>
<dbReference type="Pfam" id="PF07715">
    <property type="entry name" value="Plug"/>
    <property type="match status" value="1"/>
</dbReference>
<keyword evidence="2 8" id="KW-0813">Transport</keyword>
<dbReference type="InterPro" id="IPR010104">
    <property type="entry name" value="TonB_rcpt_bac"/>
</dbReference>
<evidence type="ECO:0000256" key="4">
    <source>
        <dbReference type="ARBA" id="ARBA00022692"/>
    </source>
</evidence>
<keyword evidence="13" id="KW-0675">Receptor</keyword>
<feature type="domain" description="TonB-dependent receptor-like beta-barrel" evidence="11">
    <location>
        <begin position="407"/>
        <end position="890"/>
    </location>
</feature>
<keyword evidence="7 8" id="KW-0998">Cell outer membrane</keyword>
<dbReference type="InterPro" id="IPR000531">
    <property type="entry name" value="Beta-barrel_TonB"/>
</dbReference>
<protein>
    <submittedName>
        <fullName evidence="13">TonB-dependent receptor</fullName>
    </submittedName>
</protein>
<dbReference type="InterPro" id="IPR037066">
    <property type="entry name" value="Plug_dom_sf"/>
</dbReference>
<feature type="chain" id="PRO_5045418132" evidence="10">
    <location>
        <begin position="21"/>
        <end position="923"/>
    </location>
</feature>
<dbReference type="SUPFAM" id="SSF56935">
    <property type="entry name" value="Porins"/>
    <property type="match status" value="1"/>
</dbReference>
<evidence type="ECO:0000256" key="10">
    <source>
        <dbReference type="SAM" id="SignalP"/>
    </source>
</evidence>
<keyword evidence="6 8" id="KW-0472">Membrane</keyword>
<dbReference type="InterPro" id="IPR039426">
    <property type="entry name" value="TonB-dep_rcpt-like"/>
</dbReference>
<sequence>MKMKTLAFAISAALAAAAQAADESLEAAELAVQDGGAVGESEGDTLEEVQVTGILNSIKSAEQIKRQSDNIVDAIVSTDIGKFPDENVAEALQRVPGVSVNRNNGEGQTVTVRGLGGNYNVTTFNGRKLASDNETRDFNYDIIASELINGVTVNKTPQAHLVDGGIGAVIDVTTARPLDIGEFSLAASFRGAYGERTESVDPRASLVVSNTFNDDTLGVLASLAHSSYSNRHDNYFGTGPVARDIDIGNDGSVDIADAVFPSYAGFTLYEDSRERTGGTFAVQWRPSDDIDINFDSLFSKYNIDSHGSQISIPTYSEWWLSAPNGAYTQATVDENNVVQKLAWDSPFLIDLIDIRNPRQSTTYQLGLAVDWDIDDFTFNADISHSRAKNENAGDNRFVVARTGVTAGAFDWGSGNKVPDLVLSDDITPDGTYGGWYSRLDGTGVEDEVSTFVLNGKWHSDGLFTEVLFGLGYTDQGKTRSYFHSTNASIFAADYLDEVLQNVDPSHLVDFYGHLWWELPSEAFQAGDADNFLDGVSGDFPQRWASVDMNKLFSFFEQLDPESAQLLTPVFQPESSYEIREEIAHAYIEGNMEGDLFDMPYYLNMGLRYAQTTTFASGHTQDIDRLQLDASGNPINDDWRHVQPVTNENVYSDLLPSLNFKLSLTDELIVRLAASQVIARPSLYELAPRTSINPVTGANGLKSLSISAGDLEPYTADQFDTALEWYYSDYGTLTFATFYKDVASFIKWEQSITTIDGFDFDTWKPVNQDEKSKIRGVELAWLQTFDPFLPEYLSGFGVQANYTYSDSVSGEKDEDGNNKDFAGMSKDQYNIVAFYEKDRLQARLAYNYRGDYFAGEVWGGSRFVNAFSWMDVSASYRVNDQFTLTAEVTNLQDKLYSSWVYSPSVADNAANYGRRFTVGVRANF</sequence>
<evidence type="ECO:0000256" key="3">
    <source>
        <dbReference type="ARBA" id="ARBA00022452"/>
    </source>
</evidence>
<dbReference type="PANTHER" id="PTHR40980:SF3">
    <property type="entry name" value="TONB-DEPENDENT RECEPTOR-LIKE BETA-BARREL DOMAIN-CONTAINING PROTEIN"/>
    <property type="match status" value="1"/>
</dbReference>
<evidence type="ECO:0000256" key="9">
    <source>
        <dbReference type="RuleBase" id="RU003357"/>
    </source>
</evidence>
<comment type="subcellular location">
    <subcellularLocation>
        <location evidence="1 8">Cell outer membrane</location>
        <topology evidence="1 8">Multi-pass membrane protein</topology>
    </subcellularLocation>
</comment>
<evidence type="ECO:0000259" key="11">
    <source>
        <dbReference type="Pfam" id="PF00593"/>
    </source>
</evidence>